<dbReference type="Gramene" id="LPERR03G14740.1">
    <property type="protein sequence ID" value="LPERR03G14740.1"/>
    <property type="gene ID" value="LPERR03G14740"/>
</dbReference>
<name>A0A0D9VTV4_9ORYZ</name>
<keyword evidence="2" id="KW-1185">Reference proteome</keyword>
<dbReference type="EnsemblPlants" id="LPERR03G14740.1">
    <property type="protein sequence ID" value="LPERR03G14740.1"/>
    <property type="gene ID" value="LPERR03G14740"/>
</dbReference>
<reference evidence="1 2" key="1">
    <citation type="submission" date="2012-08" db="EMBL/GenBank/DDBJ databases">
        <title>Oryza genome evolution.</title>
        <authorList>
            <person name="Wing R.A."/>
        </authorList>
    </citation>
    <scope>NUCLEOTIDE SEQUENCE</scope>
</reference>
<evidence type="ECO:0000313" key="2">
    <source>
        <dbReference type="Proteomes" id="UP000032180"/>
    </source>
</evidence>
<protein>
    <submittedName>
        <fullName evidence="1">Uncharacterized protein</fullName>
    </submittedName>
</protein>
<reference evidence="1" key="3">
    <citation type="submission" date="2015-04" db="UniProtKB">
        <authorList>
            <consortium name="EnsemblPlants"/>
        </authorList>
    </citation>
    <scope>IDENTIFICATION</scope>
</reference>
<sequence length="100" mass="10804">MKKGHTFSRKIHFKHITNGFHGFPSWACRGRRRCGGAPIRSTAGAGNLRSEEMADTAAALRRDFWLYASAASTLSAASSASAPSRFKGTGGAIQHTYVFE</sequence>
<dbReference type="HOGENOM" id="CLU_2310099_0_0_1"/>
<evidence type="ECO:0000313" key="1">
    <source>
        <dbReference type="EnsemblPlants" id="LPERR03G14740.1"/>
    </source>
</evidence>
<reference evidence="2" key="2">
    <citation type="submission" date="2013-12" db="EMBL/GenBank/DDBJ databases">
        <authorList>
            <person name="Yu Y."/>
            <person name="Lee S."/>
            <person name="de Baynast K."/>
            <person name="Wissotski M."/>
            <person name="Liu L."/>
            <person name="Talag J."/>
            <person name="Goicoechea J."/>
            <person name="Angelova A."/>
            <person name="Jetty R."/>
            <person name="Kudrna D."/>
            <person name="Golser W."/>
            <person name="Rivera L."/>
            <person name="Zhang J."/>
            <person name="Wing R."/>
        </authorList>
    </citation>
    <scope>NUCLEOTIDE SEQUENCE</scope>
</reference>
<organism evidence="1 2">
    <name type="scientific">Leersia perrieri</name>
    <dbReference type="NCBI Taxonomy" id="77586"/>
    <lineage>
        <taxon>Eukaryota</taxon>
        <taxon>Viridiplantae</taxon>
        <taxon>Streptophyta</taxon>
        <taxon>Embryophyta</taxon>
        <taxon>Tracheophyta</taxon>
        <taxon>Spermatophyta</taxon>
        <taxon>Magnoliopsida</taxon>
        <taxon>Liliopsida</taxon>
        <taxon>Poales</taxon>
        <taxon>Poaceae</taxon>
        <taxon>BOP clade</taxon>
        <taxon>Oryzoideae</taxon>
        <taxon>Oryzeae</taxon>
        <taxon>Oryzinae</taxon>
        <taxon>Leersia</taxon>
    </lineage>
</organism>
<dbReference type="AlphaFoldDB" id="A0A0D9VTV4"/>
<proteinExistence type="predicted"/>
<dbReference type="Proteomes" id="UP000032180">
    <property type="component" value="Chromosome 3"/>
</dbReference>
<accession>A0A0D9VTV4</accession>